<protein>
    <submittedName>
        <fullName evidence="1">Uncharacterized protein</fullName>
    </submittedName>
</protein>
<dbReference type="eggNOG" id="ENOG50332TS">
    <property type="taxonomic scope" value="Bacteria"/>
</dbReference>
<dbReference type="OrthoDB" id="7189707at2"/>
<evidence type="ECO:0000313" key="1">
    <source>
        <dbReference type="EMBL" id="KOG29425.1"/>
    </source>
</evidence>
<dbReference type="Proteomes" id="UP000037251">
    <property type="component" value="Unassembled WGS sequence"/>
</dbReference>
<comment type="caution">
    <text evidence="1">The sequence shown here is derived from an EMBL/GenBank/DDBJ whole genome shotgun (WGS) entry which is preliminary data.</text>
</comment>
<dbReference type="PATRIC" id="fig|67356.5.peg.8027"/>
<name>A0A0L8KU84_9ACTN</name>
<evidence type="ECO:0000313" key="2">
    <source>
        <dbReference type="Proteomes" id="UP000037251"/>
    </source>
</evidence>
<sequence length="167" mass="18881">MSPPPARFRDPLSTEYDFIDVILVRCPRCARIARVQAQPTAEAPPHTRLFTPRRLVCRTCGLSRTWQGGWAALSGGSRAPDHDPYFRLPLWLQVETRHGVLSAYNLRQLDLLGKFVAAPLRERAPWYGTGPRMTYVARLPAWVKSAKNREEVLRAVDRMRACVVSAG</sequence>
<reference evidence="2" key="1">
    <citation type="submission" date="2015-07" db="EMBL/GenBank/DDBJ databases">
        <authorList>
            <person name="Ju K.-S."/>
            <person name="Doroghazi J.R."/>
            <person name="Metcalf W.W."/>
        </authorList>
    </citation>
    <scope>NUCLEOTIDE SEQUENCE [LARGE SCALE GENOMIC DNA]</scope>
    <source>
        <strain evidence="2">NRRL 2290</strain>
    </source>
</reference>
<dbReference type="RefSeq" id="WP_030044257.1">
    <property type="nucleotide sequence ID" value="NZ_KL575644.1"/>
</dbReference>
<dbReference type="STRING" id="67356.AQJ84_04710"/>
<organism evidence="1 2">
    <name type="scientific">Streptomyces resistomycificus</name>
    <dbReference type="NCBI Taxonomy" id="67356"/>
    <lineage>
        <taxon>Bacteria</taxon>
        <taxon>Bacillati</taxon>
        <taxon>Actinomycetota</taxon>
        <taxon>Actinomycetes</taxon>
        <taxon>Kitasatosporales</taxon>
        <taxon>Streptomycetaceae</taxon>
        <taxon>Streptomyces</taxon>
        <taxon>Streptomyces aurantiacus group</taxon>
    </lineage>
</organism>
<keyword evidence="2" id="KW-1185">Reference proteome</keyword>
<accession>A0A0L8KU84</accession>
<dbReference type="AlphaFoldDB" id="A0A0L8KU84"/>
<gene>
    <name evidence="1" type="ORF">ADK37_37500</name>
</gene>
<dbReference type="EMBL" id="LGUS01000222">
    <property type="protein sequence ID" value="KOG29425.1"/>
    <property type="molecule type" value="Genomic_DNA"/>
</dbReference>
<proteinExistence type="predicted"/>